<accession>A0A9W9RC13</accession>
<dbReference type="AlphaFoldDB" id="A0A9W9RC13"/>
<name>A0A9W9RC13_PENBR</name>
<feature type="region of interest" description="Disordered" evidence="1">
    <location>
        <begin position="1"/>
        <end position="25"/>
    </location>
</feature>
<evidence type="ECO:0000256" key="1">
    <source>
        <dbReference type="SAM" id="MobiDB-lite"/>
    </source>
</evidence>
<reference evidence="2" key="1">
    <citation type="submission" date="2022-12" db="EMBL/GenBank/DDBJ databases">
        <authorList>
            <person name="Petersen C."/>
        </authorList>
    </citation>
    <scope>NUCLEOTIDE SEQUENCE</scope>
    <source>
        <strain evidence="2">IBT 35675</strain>
    </source>
</reference>
<organism evidence="2 3">
    <name type="scientific">Penicillium brevicompactum</name>
    <dbReference type="NCBI Taxonomy" id="5074"/>
    <lineage>
        <taxon>Eukaryota</taxon>
        <taxon>Fungi</taxon>
        <taxon>Dikarya</taxon>
        <taxon>Ascomycota</taxon>
        <taxon>Pezizomycotina</taxon>
        <taxon>Eurotiomycetes</taxon>
        <taxon>Eurotiomycetidae</taxon>
        <taxon>Eurotiales</taxon>
        <taxon>Aspergillaceae</taxon>
        <taxon>Penicillium</taxon>
    </lineage>
</organism>
<sequence>MPSPTLPPSSLPLPGTAPLETPPSVARPTVESYLLPLPSLDQSFSTSEEGIIAINTFARSHGYAVAILRSKTTRTGIKNTVHLCCSRARSAKVQSDEAPEPKQRSTSHVPLDRCTFGMVLRLQESEWVMSVKNPYHDHPPCPASESPIHRALELAKIRDEVEKKLREGITASRIIAEIHEQSPESCLGVHDIYNVRGKMKMKMKTVVGES</sequence>
<dbReference type="PANTHER" id="PTHR47718:SF3">
    <property type="entry name" value="PROTEIN FAR1-RELATED SEQUENCE 5-LIKE"/>
    <property type="match status" value="1"/>
</dbReference>
<protein>
    <submittedName>
        <fullName evidence="2">Uncharacterized protein</fullName>
    </submittedName>
</protein>
<evidence type="ECO:0000313" key="2">
    <source>
        <dbReference type="EMBL" id="KAJ5357347.1"/>
    </source>
</evidence>
<dbReference type="EMBL" id="JAPZBR010000003">
    <property type="protein sequence ID" value="KAJ5357347.1"/>
    <property type="molecule type" value="Genomic_DNA"/>
</dbReference>
<dbReference type="Proteomes" id="UP001148299">
    <property type="component" value="Unassembled WGS sequence"/>
</dbReference>
<comment type="caution">
    <text evidence="2">The sequence shown here is derived from an EMBL/GenBank/DDBJ whole genome shotgun (WGS) entry which is preliminary data.</text>
</comment>
<feature type="compositionally biased region" description="Pro residues" evidence="1">
    <location>
        <begin position="1"/>
        <end position="11"/>
    </location>
</feature>
<gene>
    <name evidence="2" type="ORF">N7541_004505</name>
</gene>
<proteinExistence type="predicted"/>
<keyword evidence="3" id="KW-1185">Reference proteome</keyword>
<dbReference type="PANTHER" id="PTHR47718">
    <property type="entry name" value="OS01G0519700 PROTEIN"/>
    <property type="match status" value="1"/>
</dbReference>
<feature type="region of interest" description="Disordered" evidence="1">
    <location>
        <begin position="89"/>
        <end position="108"/>
    </location>
</feature>
<reference evidence="2" key="2">
    <citation type="journal article" date="2023" name="IMA Fungus">
        <title>Comparative genomic study of the Penicillium genus elucidates a diverse pangenome and 15 lateral gene transfer events.</title>
        <authorList>
            <person name="Petersen C."/>
            <person name="Sorensen T."/>
            <person name="Nielsen M.R."/>
            <person name="Sondergaard T.E."/>
            <person name="Sorensen J.L."/>
            <person name="Fitzpatrick D.A."/>
            <person name="Frisvad J.C."/>
            <person name="Nielsen K.L."/>
        </authorList>
    </citation>
    <scope>NUCLEOTIDE SEQUENCE</scope>
    <source>
        <strain evidence="2">IBT 35675</strain>
    </source>
</reference>
<evidence type="ECO:0000313" key="3">
    <source>
        <dbReference type="Proteomes" id="UP001148299"/>
    </source>
</evidence>